<dbReference type="SUPFAM" id="SSF103473">
    <property type="entry name" value="MFS general substrate transporter"/>
    <property type="match status" value="1"/>
</dbReference>
<dbReference type="InterPro" id="IPR020846">
    <property type="entry name" value="MFS_dom"/>
</dbReference>
<protein>
    <recommendedName>
        <fullName evidence="3">Major facilitator superfamily (MFS) profile domain-containing protein</fullName>
    </recommendedName>
</protein>
<evidence type="ECO:0000313" key="5">
    <source>
        <dbReference type="Proteomes" id="UP000654075"/>
    </source>
</evidence>
<dbReference type="AlphaFoldDB" id="A0A813E3Y2"/>
<keyword evidence="2" id="KW-0472">Membrane</keyword>
<keyword evidence="2" id="KW-0812">Transmembrane</keyword>
<dbReference type="EMBL" id="CAJNNV010008070">
    <property type="protein sequence ID" value="CAE8595714.1"/>
    <property type="molecule type" value="Genomic_DNA"/>
</dbReference>
<feature type="transmembrane region" description="Helical" evidence="2">
    <location>
        <begin position="160"/>
        <end position="182"/>
    </location>
</feature>
<dbReference type="PROSITE" id="PS50850">
    <property type="entry name" value="MFS"/>
    <property type="match status" value="1"/>
</dbReference>
<gene>
    <name evidence="4" type="ORF">PGLA1383_LOCUS14218</name>
</gene>
<feature type="transmembrane region" description="Helical" evidence="2">
    <location>
        <begin position="334"/>
        <end position="351"/>
    </location>
</feature>
<dbReference type="GO" id="GO:0022857">
    <property type="term" value="F:transmembrane transporter activity"/>
    <property type="evidence" value="ECO:0007669"/>
    <property type="project" value="InterPro"/>
</dbReference>
<comment type="caution">
    <text evidence="4">The sequence shown here is derived from an EMBL/GenBank/DDBJ whole genome shotgun (WGS) entry which is preliminary data.</text>
</comment>
<evidence type="ECO:0000313" key="4">
    <source>
        <dbReference type="EMBL" id="CAE8595714.1"/>
    </source>
</evidence>
<feature type="transmembrane region" description="Helical" evidence="2">
    <location>
        <begin position="43"/>
        <end position="61"/>
    </location>
</feature>
<dbReference type="OMA" id="ARGWEAS"/>
<keyword evidence="5" id="KW-1185">Reference proteome</keyword>
<dbReference type="GO" id="GO:0016020">
    <property type="term" value="C:membrane"/>
    <property type="evidence" value="ECO:0007669"/>
    <property type="project" value="UniProtKB-SubCell"/>
</dbReference>
<feature type="transmembrane region" description="Helical" evidence="2">
    <location>
        <begin position="129"/>
        <end position="148"/>
    </location>
</feature>
<dbReference type="Gene3D" id="1.20.1250.20">
    <property type="entry name" value="MFS general substrate transporter like domains"/>
    <property type="match status" value="1"/>
</dbReference>
<dbReference type="InterPro" id="IPR036259">
    <property type="entry name" value="MFS_trans_sf"/>
</dbReference>
<feature type="transmembrane region" description="Helical" evidence="2">
    <location>
        <begin position="296"/>
        <end position="322"/>
    </location>
</feature>
<reference evidence="4" key="1">
    <citation type="submission" date="2021-02" db="EMBL/GenBank/DDBJ databases">
        <authorList>
            <person name="Dougan E. K."/>
            <person name="Rhodes N."/>
            <person name="Thang M."/>
            <person name="Chan C."/>
        </authorList>
    </citation>
    <scope>NUCLEOTIDE SEQUENCE</scope>
</reference>
<name>A0A813E3Y2_POLGL</name>
<evidence type="ECO:0000259" key="3">
    <source>
        <dbReference type="PROSITE" id="PS50850"/>
    </source>
</evidence>
<feature type="transmembrane region" description="Helical" evidence="2">
    <location>
        <begin position="194"/>
        <end position="216"/>
    </location>
</feature>
<evidence type="ECO:0000256" key="1">
    <source>
        <dbReference type="ARBA" id="ARBA00004141"/>
    </source>
</evidence>
<organism evidence="4 5">
    <name type="scientific">Polarella glacialis</name>
    <name type="common">Dinoflagellate</name>
    <dbReference type="NCBI Taxonomy" id="89957"/>
    <lineage>
        <taxon>Eukaryota</taxon>
        <taxon>Sar</taxon>
        <taxon>Alveolata</taxon>
        <taxon>Dinophyceae</taxon>
        <taxon>Suessiales</taxon>
        <taxon>Suessiaceae</taxon>
        <taxon>Polarella</taxon>
    </lineage>
</organism>
<dbReference type="OrthoDB" id="421661at2759"/>
<proteinExistence type="predicted"/>
<comment type="subcellular location">
    <subcellularLocation>
        <location evidence="1">Membrane</location>
        <topology evidence="1">Multi-pass membrane protein</topology>
    </subcellularLocation>
</comment>
<dbReference type="Proteomes" id="UP000654075">
    <property type="component" value="Unassembled WGS sequence"/>
</dbReference>
<evidence type="ECO:0000256" key="2">
    <source>
        <dbReference type="SAM" id="Phobius"/>
    </source>
</evidence>
<dbReference type="InterPro" id="IPR011701">
    <property type="entry name" value="MFS"/>
</dbReference>
<feature type="transmembrane region" description="Helical" evidence="2">
    <location>
        <begin position="228"/>
        <end position="249"/>
    </location>
</feature>
<feature type="domain" description="Major facilitator superfamily (MFS) profile" evidence="3">
    <location>
        <begin position="42"/>
        <end position="477"/>
    </location>
</feature>
<keyword evidence="2" id="KW-1133">Transmembrane helix</keyword>
<accession>A0A813E3Y2</accession>
<sequence length="498" mass="53250">MPFDDFGLQRADSKTDLTRRFLYQPLRRVHTCFANPTKIQQLLFPYFFLSLIYALGVHFYGPFLRSLVVCDVKSEVGVAFSGSARCGDTNLVLTVAQAQEGRLVGMKLLVHGVAGPFLAVLADTSGRRPVLLLGMVGFTTAFFLFALVSSISQLHGSELIVSLCFFLEGATSAFDVVFLSMLADLTPSRSAARAAAFSSYFSVGALGSATAARLAVVVLRLQLRSYTVVWLLVGAAMAAVTVLFFFVVSETLGPEAKARAAARDRGLLSRRGYARTAVANILAPAKLIASSRFLQLWLGALLLNSLSSGILGVEASFTLAVYAWRPGDLQALTWPSQFIALCSLTLLGPLASRYKLRSVLLCSMLASCSVHLSGVLAPFTPVAIVGPSLFHSALAFGKPLMTAFLSGQFRADEQAKVHAVTHLCTNLGASVSIALFSGPLLFRPEARGWEASRPFLLSALLHFAGNGVRLLLICTTPEDSGSIIRAAAATKLESALEL</sequence>
<dbReference type="PANTHER" id="PTHR23518">
    <property type="entry name" value="C-METHYLTRANSFERASE"/>
    <property type="match status" value="1"/>
</dbReference>
<dbReference type="PANTHER" id="PTHR23518:SF2">
    <property type="entry name" value="MAJOR FACILITATOR SUPERFAMILY TRANSPORTER"/>
    <property type="match status" value="1"/>
</dbReference>
<dbReference type="Pfam" id="PF07690">
    <property type="entry name" value="MFS_1"/>
    <property type="match status" value="1"/>
</dbReference>